<dbReference type="CDD" id="cd11297">
    <property type="entry name" value="PIN_LabA-like_N_1"/>
    <property type="match status" value="1"/>
</dbReference>
<feature type="domain" description="NYN" evidence="1">
    <location>
        <begin position="14"/>
        <end position="90"/>
    </location>
</feature>
<dbReference type="Proteomes" id="UP001652503">
    <property type="component" value="Unassembled WGS sequence"/>
</dbReference>
<dbReference type="PANTHER" id="PTHR35811:SF1">
    <property type="entry name" value="HTH OST-TYPE DOMAIN-CONTAINING PROTEIN"/>
    <property type="match status" value="1"/>
</dbReference>
<dbReference type="Gene3D" id="3.40.50.1010">
    <property type="entry name" value="5'-nuclease"/>
    <property type="match status" value="1"/>
</dbReference>
<dbReference type="Pfam" id="PF01936">
    <property type="entry name" value="NYN"/>
    <property type="match status" value="1"/>
</dbReference>
<evidence type="ECO:0000313" key="3">
    <source>
        <dbReference type="Proteomes" id="UP001652503"/>
    </source>
</evidence>
<dbReference type="PANTHER" id="PTHR35811">
    <property type="entry name" value="SLR1870 PROTEIN"/>
    <property type="match status" value="1"/>
</dbReference>
<protein>
    <submittedName>
        <fullName evidence="2">NYN domain-containing protein</fullName>
    </submittedName>
</protein>
<keyword evidence="3" id="KW-1185">Reference proteome</keyword>
<evidence type="ECO:0000313" key="2">
    <source>
        <dbReference type="EMBL" id="MCV2865605.1"/>
    </source>
</evidence>
<dbReference type="RefSeq" id="WP_263722127.1">
    <property type="nucleotide sequence ID" value="NZ_JAOWLA010000011.1"/>
</dbReference>
<name>A0ABT2Z382_9RHOB</name>
<dbReference type="InterPro" id="IPR021139">
    <property type="entry name" value="NYN"/>
</dbReference>
<proteinExistence type="predicted"/>
<sequence length="131" mass="14029">MNAACNSDWHGAAGFRLIHAGTGKNAADLLLCIDAMELAMGQSFSDVVIASSDGDFAHLAVQLRERGLRVIGVGEAKAPPLFRAACTRFEVVSGKAPERTWRAYLAARPSLYELDPRGPEAKVRFLPAGFA</sequence>
<gene>
    <name evidence="2" type="ORF">OE647_12805</name>
</gene>
<comment type="caution">
    <text evidence="2">The sequence shown here is derived from an EMBL/GenBank/DDBJ whole genome shotgun (WGS) entry which is preliminary data.</text>
</comment>
<accession>A0ABT2Z382</accession>
<reference evidence="2 3" key="1">
    <citation type="submission" date="2022-10" db="EMBL/GenBank/DDBJ databases">
        <title>Defluviimonas sp. nov., isolated from ocean surface water.</title>
        <authorList>
            <person name="He W."/>
            <person name="Wang L."/>
            <person name="Zhang D.-F."/>
        </authorList>
    </citation>
    <scope>NUCLEOTIDE SEQUENCE [LARGE SCALE GENOMIC DNA]</scope>
    <source>
        <strain evidence="2 3">WL0075</strain>
    </source>
</reference>
<organism evidence="2 3">
    <name type="scientific">Albidovulum sediminicola</name>
    <dbReference type="NCBI Taxonomy" id="2984331"/>
    <lineage>
        <taxon>Bacteria</taxon>
        <taxon>Pseudomonadati</taxon>
        <taxon>Pseudomonadota</taxon>
        <taxon>Alphaproteobacteria</taxon>
        <taxon>Rhodobacterales</taxon>
        <taxon>Paracoccaceae</taxon>
        <taxon>Albidovulum</taxon>
    </lineage>
</organism>
<evidence type="ECO:0000259" key="1">
    <source>
        <dbReference type="Pfam" id="PF01936"/>
    </source>
</evidence>
<dbReference type="EMBL" id="JAOWLA010000011">
    <property type="protein sequence ID" value="MCV2865605.1"/>
    <property type="molecule type" value="Genomic_DNA"/>
</dbReference>